<dbReference type="InParanoid" id="E9H1B7"/>
<reference evidence="2 3" key="1">
    <citation type="journal article" date="2011" name="Science">
        <title>The ecoresponsive genome of Daphnia pulex.</title>
        <authorList>
            <person name="Colbourne J.K."/>
            <person name="Pfrender M.E."/>
            <person name="Gilbert D."/>
            <person name="Thomas W.K."/>
            <person name="Tucker A."/>
            <person name="Oakley T.H."/>
            <person name="Tokishita S."/>
            <person name="Aerts A."/>
            <person name="Arnold G.J."/>
            <person name="Basu M.K."/>
            <person name="Bauer D.J."/>
            <person name="Caceres C.E."/>
            <person name="Carmel L."/>
            <person name="Casola C."/>
            <person name="Choi J.H."/>
            <person name="Detter J.C."/>
            <person name="Dong Q."/>
            <person name="Dusheyko S."/>
            <person name="Eads B.D."/>
            <person name="Frohlich T."/>
            <person name="Geiler-Samerotte K.A."/>
            <person name="Gerlach D."/>
            <person name="Hatcher P."/>
            <person name="Jogdeo S."/>
            <person name="Krijgsveld J."/>
            <person name="Kriventseva E.V."/>
            <person name="Kultz D."/>
            <person name="Laforsch C."/>
            <person name="Lindquist E."/>
            <person name="Lopez J."/>
            <person name="Manak J.R."/>
            <person name="Muller J."/>
            <person name="Pangilinan J."/>
            <person name="Patwardhan R.P."/>
            <person name="Pitluck S."/>
            <person name="Pritham E.J."/>
            <person name="Rechtsteiner A."/>
            <person name="Rho M."/>
            <person name="Rogozin I.B."/>
            <person name="Sakarya O."/>
            <person name="Salamov A."/>
            <person name="Schaack S."/>
            <person name="Shapiro H."/>
            <person name="Shiga Y."/>
            <person name="Skalitzky C."/>
            <person name="Smith Z."/>
            <person name="Souvorov A."/>
            <person name="Sung W."/>
            <person name="Tang Z."/>
            <person name="Tsuchiya D."/>
            <person name="Tu H."/>
            <person name="Vos H."/>
            <person name="Wang M."/>
            <person name="Wolf Y.I."/>
            <person name="Yamagata H."/>
            <person name="Yamada T."/>
            <person name="Ye Y."/>
            <person name="Shaw J.R."/>
            <person name="Andrews J."/>
            <person name="Crease T.J."/>
            <person name="Tang H."/>
            <person name="Lucas S.M."/>
            <person name="Robertson H.M."/>
            <person name="Bork P."/>
            <person name="Koonin E.V."/>
            <person name="Zdobnov E.M."/>
            <person name="Grigoriev I.V."/>
            <person name="Lynch M."/>
            <person name="Boore J.L."/>
        </authorList>
    </citation>
    <scope>NUCLEOTIDE SEQUENCE [LARGE SCALE GENOMIC DNA]</scope>
</reference>
<keyword evidence="3" id="KW-1185">Reference proteome</keyword>
<accession>E9H1B7</accession>
<proteinExistence type="predicted"/>
<sequence>MTCRPFVAPIEPAPWDEPDPTTRPASFDYPTDCRWVNASNKATSDDSNLAMNGREPLVQDHNSVNF</sequence>
<feature type="region of interest" description="Disordered" evidence="1">
    <location>
        <begin position="1"/>
        <end position="30"/>
    </location>
</feature>
<protein>
    <submittedName>
        <fullName evidence="2">Uncharacterized protein</fullName>
    </submittedName>
</protein>
<feature type="region of interest" description="Disordered" evidence="1">
    <location>
        <begin position="42"/>
        <end position="66"/>
    </location>
</feature>
<dbReference type="HOGENOM" id="CLU_2833778_0_0_1"/>
<organism evidence="2 3">
    <name type="scientific">Daphnia pulex</name>
    <name type="common">Water flea</name>
    <dbReference type="NCBI Taxonomy" id="6669"/>
    <lineage>
        <taxon>Eukaryota</taxon>
        <taxon>Metazoa</taxon>
        <taxon>Ecdysozoa</taxon>
        <taxon>Arthropoda</taxon>
        <taxon>Crustacea</taxon>
        <taxon>Branchiopoda</taxon>
        <taxon>Diplostraca</taxon>
        <taxon>Cladocera</taxon>
        <taxon>Anomopoda</taxon>
        <taxon>Daphniidae</taxon>
        <taxon>Daphnia</taxon>
    </lineage>
</organism>
<dbReference type="Proteomes" id="UP000000305">
    <property type="component" value="Unassembled WGS sequence"/>
</dbReference>
<dbReference type="AlphaFoldDB" id="E9H1B7"/>
<dbReference type="KEGG" id="dpx:DAPPUDRAFT_251957"/>
<evidence type="ECO:0000256" key="1">
    <source>
        <dbReference type="SAM" id="MobiDB-lite"/>
    </source>
</evidence>
<evidence type="ECO:0000313" key="2">
    <source>
        <dbReference type="EMBL" id="EFX74448.1"/>
    </source>
</evidence>
<dbReference type="EMBL" id="GL732583">
    <property type="protein sequence ID" value="EFX74448.1"/>
    <property type="molecule type" value="Genomic_DNA"/>
</dbReference>
<gene>
    <name evidence="2" type="ORF">DAPPUDRAFT_251957</name>
</gene>
<evidence type="ECO:0000313" key="3">
    <source>
        <dbReference type="Proteomes" id="UP000000305"/>
    </source>
</evidence>
<name>E9H1B7_DAPPU</name>